<gene>
    <name evidence="2" type="ORF">FIC82_020465</name>
</gene>
<evidence type="ECO:0000313" key="2">
    <source>
        <dbReference type="EMBL" id="QJW38760.1"/>
    </source>
</evidence>
<geneLocation type="plasmid" evidence="2 3">
    <name>pCPRO01</name>
</geneLocation>
<protein>
    <submittedName>
        <fullName evidence="2">Uncharacterized protein</fullName>
    </submittedName>
</protein>
<dbReference type="RefSeq" id="WP_154800702.1">
    <property type="nucleotide sequence ID" value="NZ_CP052758.1"/>
</dbReference>
<dbReference type="AlphaFoldDB" id="A0A6M5UKP8"/>
<name>A0A6M5UKP8_9MICO</name>
<accession>A0A6M5UKP8</accession>
<organism evidence="2 3">
    <name type="scientific">Cellulosimicrobium protaetiae</name>
    <dbReference type="NCBI Taxonomy" id="2587808"/>
    <lineage>
        <taxon>Bacteria</taxon>
        <taxon>Bacillati</taxon>
        <taxon>Actinomycetota</taxon>
        <taxon>Actinomycetes</taxon>
        <taxon>Micrococcales</taxon>
        <taxon>Promicromonosporaceae</taxon>
        <taxon>Cellulosimicrobium</taxon>
    </lineage>
</organism>
<keyword evidence="3" id="KW-1185">Reference proteome</keyword>
<keyword evidence="2" id="KW-0614">Plasmid</keyword>
<evidence type="ECO:0000313" key="3">
    <source>
        <dbReference type="Proteomes" id="UP000451354"/>
    </source>
</evidence>
<feature type="region of interest" description="Disordered" evidence="1">
    <location>
        <begin position="38"/>
        <end position="66"/>
    </location>
</feature>
<proteinExistence type="predicted"/>
<reference evidence="2 3" key="1">
    <citation type="journal article" date="2022" name="Int. J. Syst. Evol. Microbiol.">
        <title>Cellulosimicrobium protaetiae sp. nov., isolated from the gut of the larva of Protaetia brevitarsis seulensis.</title>
        <authorList>
            <person name="Le Han H."/>
            <person name="Nguyen T.T.H."/>
            <person name="Li Z."/>
            <person name="Shin N.R."/>
            <person name="Kim S.G."/>
        </authorList>
    </citation>
    <scope>NUCLEOTIDE SEQUENCE [LARGE SCALE GENOMIC DNA]</scope>
    <source>
        <strain evidence="2 3">BI34</strain>
    </source>
</reference>
<sequence>MVDYDELSAWAESDARQIGRGKRILRGEEGRAYVRELLEQATEGDPEGRALLRKVQAESDPEDATS</sequence>
<evidence type="ECO:0000256" key="1">
    <source>
        <dbReference type="SAM" id="MobiDB-lite"/>
    </source>
</evidence>
<dbReference type="EMBL" id="CP052758">
    <property type="protein sequence ID" value="QJW38760.1"/>
    <property type="molecule type" value="Genomic_DNA"/>
</dbReference>
<dbReference type="Proteomes" id="UP000451354">
    <property type="component" value="Plasmid pCPRO01"/>
</dbReference>
<dbReference type="KEGG" id="cprt:FIC82_020465"/>